<sequence>MRAVMDTTALIEPAPPPAPDRAPLLELRGISKNFPGVKALDDVSFGVWPGEVHMLLGENGAGKSSLMKVLCGAYQADAGDYFHNGEKIEIRSPADARRFGIAVIFQEFSLVPYLDVAQNIFLGREFASAIPGIMDRRRLYREAQAVLDLIGLDVDPRTKVHSLGVAQQQMVEIGKALSQDARILVMDEPTAALSDRETERLFEVMRQLQAKGVAIVYISHRMAEVFALGDRITVLRDGKLVGSALPGETSPDELVRMMVGRNVDMSYPRRFSTAPGELVLDVRNVCAANGIRDISLTVRSGEIVGLCGLVGSGRTEVARAIFGADEVTAGEVHLFGKSHSGGPAATTRAGVGLIPESRKSEGLALIRTVSDNLAVAGLPKLFPNMMFSRGKARRSAEELIKRLRIATPSPNQNVALLSGGNQQKVVIGKWLAAGTRLFIFDEPTRGIDVGAKSEIFALIDQLVAEGAAVLMISSEQAEIVHVCDRAYVMRGKRIVGELSRAELSEENIVRMGMHDD</sequence>
<keyword evidence="9" id="KW-1278">Translocase</keyword>
<organism evidence="12 13">
    <name type="scientific">Azorhizobium oxalatiphilum</name>
    <dbReference type="NCBI Taxonomy" id="980631"/>
    <lineage>
        <taxon>Bacteria</taxon>
        <taxon>Pseudomonadati</taxon>
        <taxon>Pseudomonadota</taxon>
        <taxon>Alphaproteobacteria</taxon>
        <taxon>Hyphomicrobiales</taxon>
        <taxon>Xanthobacteraceae</taxon>
        <taxon>Azorhizobium</taxon>
    </lineage>
</organism>
<feature type="domain" description="ABC transporter" evidence="11">
    <location>
        <begin position="25"/>
        <end position="262"/>
    </location>
</feature>
<reference evidence="12" key="2">
    <citation type="submission" date="2020-09" db="EMBL/GenBank/DDBJ databases">
        <authorList>
            <person name="Sun Q."/>
            <person name="Sedlacek I."/>
        </authorList>
    </citation>
    <scope>NUCLEOTIDE SEQUENCE</scope>
    <source>
        <strain evidence="12">CCM 7897</strain>
    </source>
</reference>
<dbReference type="InterPro" id="IPR017871">
    <property type="entry name" value="ABC_transporter-like_CS"/>
</dbReference>
<dbReference type="PANTHER" id="PTHR43790:SF3">
    <property type="entry name" value="D-ALLOSE IMPORT ATP-BINDING PROTEIN ALSA-RELATED"/>
    <property type="match status" value="1"/>
</dbReference>
<evidence type="ECO:0000256" key="8">
    <source>
        <dbReference type="ARBA" id="ARBA00022840"/>
    </source>
</evidence>
<dbReference type="GO" id="GO:0005886">
    <property type="term" value="C:plasma membrane"/>
    <property type="evidence" value="ECO:0007669"/>
    <property type="project" value="UniProtKB-SubCell"/>
</dbReference>
<protein>
    <submittedName>
        <fullName evidence="12">Sugar ABC transporter ATP-binding protein</fullName>
    </submittedName>
</protein>
<dbReference type="PROSITE" id="PS00211">
    <property type="entry name" value="ABC_TRANSPORTER_1"/>
    <property type="match status" value="1"/>
</dbReference>
<feature type="domain" description="ABC transporter" evidence="11">
    <location>
        <begin position="260"/>
        <end position="516"/>
    </location>
</feature>
<dbReference type="SMART" id="SM00382">
    <property type="entry name" value="AAA"/>
    <property type="match status" value="2"/>
</dbReference>
<comment type="subcellular location">
    <subcellularLocation>
        <location evidence="1">Cell membrane</location>
        <topology evidence="1">Peripheral membrane protein</topology>
    </subcellularLocation>
</comment>
<dbReference type="CDD" id="cd03216">
    <property type="entry name" value="ABC_Carb_Monos_I"/>
    <property type="match status" value="1"/>
</dbReference>
<keyword evidence="3" id="KW-0813">Transport</keyword>
<evidence type="ECO:0000256" key="10">
    <source>
        <dbReference type="ARBA" id="ARBA00023136"/>
    </source>
</evidence>
<evidence type="ECO:0000256" key="3">
    <source>
        <dbReference type="ARBA" id="ARBA00022448"/>
    </source>
</evidence>
<evidence type="ECO:0000256" key="1">
    <source>
        <dbReference type="ARBA" id="ARBA00004202"/>
    </source>
</evidence>
<dbReference type="Pfam" id="PF00005">
    <property type="entry name" value="ABC_tran"/>
    <property type="match status" value="2"/>
</dbReference>
<dbReference type="SUPFAM" id="SSF52540">
    <property type="entry name" value="P-loop containing nucleoside triphosphate hydrolases"/>
    <property type="match status" value="2"/>
</dbReference>
<evidence type="ECO:0000256" key="5">
    <source>
        <dbReference type="ARBA" id="ARBA00022597"/>
    </source>
</evidence>
<name>A0A917FCZ6_9HYPH</name>
<keyword evidence="5" id="KW-0762">Sugar transport</keyword>
<comment type="caution">
    <text evidence="12">The sequence shown here is derived from an EMBL/GenBank/DDBJ whole genome shotgun (WGS) entry which is preliminary data.</text>
</comment>
<dbReference type="InterPro" id="IPR003439">
    <property type="entry name" value="ABC_transporter-like_ATP-bd"/>
</dbReference>
<evidence type="ECO:0000256" key="4">
    <source>
        <dbReference type="ARBA" id="ARBA00022475"/>
    </source>
</evidence>
<dbReference type="Gene3D" id="3.40.50.300">
    <property type="entry name" value="P-loop containing nucleotide triphosphate hydrolases"/>
    <property type="match status" value="2"/>
</dbReference>
<comment type="similarity">
    <text evidence="2">Belongs to the ABC transporter superfamily.</text>
</comment>
<evidence type="ECO:0000259" key="11">
    <source>
        <dbReference type="PROSITE" id="PS50893"/>
    </source>
</evidence>
<proteinExistence type="inferred from homology"/>
<evidence type="ECO:0000313" key="13">
    <source>
        <dbReference type="Proteomes" id="UP000606044"/>
    </source>
</evidence>
<keyword evidence="7" id="KW-0547">Nucleotide-binding</keyword>
<accession>A0A917FCZ6</accession>
<dbReference type="FunFam" id="3.40.50.300:FF:000127">
    <property type="entry name" value="Ribose import ATP-binding protein RbsA"/>
    <property type="match status" value="1"/>
</dbReference>
<gene>
    <name evidence="12" type="ORF">GCM10007301_34270</name>
</gene>
<evidence type="ECO:0000256" key="9">
    <source>
        <dbReference type="ARBA" id="ARBA00022967"/>
    </source>
</evidence>
<dbReference type="InterPro" id="IPR050107">
    <property type="entry name" value="ABC_carbohydrate_import_ATPase"/>
</dbReference>
<keyword evidence="8 12" id="KW-0067">ATP-binding</keyword>
<evidence type="ECO:0000256" key="7">
    <source>
        <dbReference type="ARBA" id="ARBA00022741"/>
    </source>
</evidence>
<dbReference type="Proteomes" id="UP000606044">
    <property type="component" value="Unassembled WGS sequence"/>
</dbReference>
<dbReference type="GO" id="GO:0005524">
    <property type="term" value="F:ATP binding"/>
    <property type="evidence" value="ECO:0007669"/>
    <property type="project" value="UniProtKB-KW"/>
</dbReference>
<keyword evidence="13" id="KW-1185">Reference proteome</keyword>
<reference evidence="12" key="1">
    <citation type="journal article" date="2014" name="Int. J. Syst. Evol. Microbiol.">
        <title>Complete genome sequence of Corynebacterium casei LMG S-19264T (=DSM 44701T), isolated from a smear-ripened cheese.</title>
        <authorList>
            <consortium name="US DOE Joint Genome Institute (JGI-PGF)"/>
            <person name="Walter F."/>
            <person name="Albersmeier A."/>
            <person name="Kalinowski J."/>
            <person name="Ruckert C."/>
        </authorList>
    </citation>
    <scope>NUCLEOTIDE SEQUENCE</scope>
    <source>
        <strain evidence="12">CCM 7897</strain>
    </source>
</reference>
<evidence type="ECO:0000256" key="6">
    <source>
        <dbReference type="ARBA" id="ARBA00022737"/>
    </source>
</evidence>
<dbReference type="EMBL" id="BMCT01000005">
    <property type="protein sequence ID" value="GGF71664.1"/>
    <property type="molecule type" value="Genomic_DNA"/>
</dbReference>
<evidence type="ECO:0000313" key="12">
    <source>
        <dbReference type="EMBL" id="GGF71664.1"/>
    </source>
</evidence>
<dbReference type="GO" id="GO:0016887">
    <property type="term" value="F:ATP hydrolysis activity"/>
    <property type="evidence" value="ECO:0007669"/>
    <property type="project" value="InterPro"/>
</dbReference>
<dbReference type="AlphaFoldDB" id="A0A917FCZ6"/>
<dbReference type="CDD" id="cd03215">
    <property type="entry name" value="ABC_Carb_Monos_II"/>
    <property type="match status" value="1"/>
</dbReference>
<keyword evidence="6" id="KW-0677">Repeat</keyword>
<dbReference type="InterPro" id="IPR003593">
    <property type="entry name" value="AAA+_ATPase"/>
</dbReference>
<keyword evidence="4" id="KW-1003">Cell membrane</keyword>
<dbReference type="InterPro" id="IPR027417">
    <property type="entry name" value="P-loop_NTPase"/>
</dbReference>
<keyword evidence="10" id="KW-0472">Membrane</keyword>
<dbReference type="PANTHER" id="PTHR43790">
    <property type="entry name" value="CARBOHYDRATE TRANSPORT ATP-BINDING PROTEIN MG119-RELATED"/>
    <property type="match status" value="1"/>
</dbReference>
<evidence type="ECO:0000256" key="2">
    <source>
        <dbReference type="ARBA" id="ARBA00005417"/>
    </source>
</evidence>
<dbReference type="PROSITE" id="PS50893">
    <property type="entry name" value="ABC_TRANSPORTER_2"/>
    <property type="match status" value="2"/>
</dbReference>